<gene>
    <name evidence="1" type="ORF">CGOC_LOCUS6876</name>
</gene>
<reference evidence="1 2" key="1">
    <citation type="submission" date="2018-11" db="EMBL/GenBank/DDBJ databases">
        <authorList>
            <consortium name="Pathogen Informatics"/>
        </authorList>
    </citation>
    <scope>NUCLEOTIDE SEQUENCE [LARGE SCALE GENOMIC DNA]</scope>
</reference>
<name>A0A3P6SY62_CYLGO</name>
<evidence type="ECO:0000313" key="2">
    <source>
        <dbReference type="Proteomes" id="UP000271889"/>
    </source>
</evidence>
<dbReference type="EMBL" id="UYRV01023019">
    <property type="protein sequence ID" value="VDK72885.1"/>
    <property type="molecule type" value="Genomic_DNA"/>
</dbReference>
<proteinExistence type="predicted"/>
<sequence>MEILWPSSKSPQKRCSDSVADIADRSADMYEPESSDDDGALEEDEVFAQFGEDNAVFTCEVDEDGLEVRKVDFSFSKLPR</sequence>
<protein>
    <submittedName>
        <fullName evidence="1">Uncharacterized protein</fullName>
    </submittedName>
</protein>
<accession>A0A3P6SY62</accession>
<keyword evidence="2" id="KW-1185">Reference proteome</keyword>
<organism evidence="1 2">
    <name type="scientific">Cylicostephanus goldi</name>
    <name type="common">Nematode worm</name>
    <dbReference type="NCBI Taxonomy" id="71465"/>
    <lineage>
        <taxon>Eukaryota</taxon>
        <taxon>Metazoa</taxon>
        <taxon>Ecdysozoa</taxon>
        <taxon>Nematoda</taxon>
        <taxon>Chromadorea</taxon>
        <taxon>Rhabditida</taxon>
        <taxon>Rhabditina</taxon>
        <taxon>Rhabditomorpha</taxon>
        <taxon>Strongyloidea</taxon>
        <taxon>Strongylidae</taxon>
        <taxon>Cylicostephanus</taxon>
    </lineage>
</organism>
<evidence type="ECO:0000313" key="1">
    <source>
        <dbReference type="EMBL" id="VDK72885.1"/>
    </source>
</evidence>
<dbReference type="AlphaFoldDB" id="A0A3P6SY62"/>
<dbReference type="Proteomes" id="UP000271889">
    <property type="component" value="Unassembled WGS sequence"/>
</dbReference>